<evidence type="ECO:0000259" key="7">
    <source>
        <dbReference type="PROSITE" id="PS50850"/>
    </source>
</evidence>
<feature type="transmembrane region" description="Helical" evidence="6">
    <location>
        <begin position="372"/>
        <end position="393"/>
    </location>
</feature>
<dbReference type="Pfam" id="PF07690">
    <property type="entry name" value="MFS_1"/>
    <property type="match status" value="1"/>
</dbReference>
<evidence type="ECO:0000256" key="4">
    <source>
        <dbReference type="ARBA" id="ARBA00022989"/>
    </source>
</evidence>
<name>A0A5C6TXU9_9BURK</name>
<feature type="transmembrane region" description="Helical" evidence="6">
    <location>
        <begin position="110"/>
        <end position="127"/>
    </location>
</feature>
<dbReference type="GO" id="GO:0022857">
    <property type="term" value="F:transmembrane transporter activity"/>
    <property type="evidence" value="ECO:0007669"/>
    <property type="project" value="InterPro"/>
</dbReference>
<evidence type="ECO:0000256" key="2">
    <source>
        <dbReference type="ARBA" id="ARBA00022475"/>
    </source>
</evidence>
<dbReference type="PANTHER" id="PTHR43124:SF3">
    <property type="entry name" value="CHLORAMPHENICOL EFFLUX PUMP RV0191"/>
    <property type="match status" value="1"/>
</dbReference>
<dbReference type="GO" id="GO:0005886">
    <property type="term" value="C:plasma membrane"/>
    <property type="evidence" value="ECO:0007669"/>
    <property type="project" value="UniProtKB-SubCell"/>
</dbReference>
<dbReference type="PROSITE" id="PS50850">
    <property type="entry name" value="MFS"/>
    <property type="match status" value="1"/>
</dbReference>
<dbReference type="InterPro" id="IPR050189">
    <property type="entry name" value="MFS_Efflux_Transporters"/>
</dbReference>
<dbReference type="InterPro" id="IPR020846">
    <property type="entry name" value="MFS_dom"/>
</dbReference>
<evidence type="ECO:0000256" key="5">
    <source>
        <dbReference type="ARBA" id="ARBA00023136"/>
    </source>
</evidence>
<evidence type="ECO:0000256" key="3">
    <source>
        <dbReference type="ARBA" id="ARBA00022692"/>
    </source>
</evidence>
<feature type="transmembrane region" description="Helical" evidence="6">
    <location>
        <begin position="236"/>
        <end position="257"/>
    </location>
</feature>
<dbReference type="CDD" id="cd06174">
    <property type="entry name" value="MFS"/>
    <property type="match status" value="1"/>
</dbReference>
<feature type="domain" description="Major facilitator superfamily (MFS) profile" evidence="7">
    <location>
        <begin position="11"/>
        <end position="397"/>
    </location>
</feature>
<keyword evidence="9" id="KW-1185">Reference proteome</keyword>
<dbReference type="AlphaFoldDB" id="A0A5C6TXU9"/>
<keyword evidence="5 6" id="KW-0472">Membrane</keyword>
<feature type="transmembrane region" description="Helical" evidence="6">
    <location>
        <begin position="278"/>
        <end position="296"/>
    </location>
</feature>
<protein>
    <submittedName>
        <fullName evidence="8">MFS transporter</fullName>
    </submittedName>
</protein>
<feature type="transmembrane region" description="Helical" evidence="6">
    <location>
        <begin position="139"/>
        <end position="160"/>
    </location>
</feature>
<feature type="transmembrane region" description="Helical" evidence="6">
    <location>
        <begin position="47"/>
        <end position="68"/>
    </location>
</feature>
<accession>A0A5C6TXU9</accession>
<dbReference type="Gene3D" id="1.20.1250.20">
    <property type="entry name" value="MFS general substrate transporter like domains"/>
    <property type="match status" value="1"/>
</dbReference>
<feature type="transmembrane region" description="Helical" evidence="6">
    <location>
        <begin position="206"/>
        <end position="224"/>
    </location>
</feature>
<organism evidence="8 9">
    <name type="scientific">Piscinibacter aquaticus</name>
    <dbReference type="NCBI Taxonomy" id="392597"/>
    <lineage>
        <taxon>Bacteria</taxon>
        <taxon>Pseudomonadati</taxon>
        <taxon>Pseudomonadota</taxon>
        <taxon>Betaproteobacteria</taxon>
        <taxon>Burkholderiales</taxon>
        <taxon>Sphaerotilaceae</taxon>
        <taxon>Piscinibacter</taxon>
    </lineage>
</organism>
<comment type="subcellular location">
    <subcellularLocation>
        <location evidence="1">Cell membrane</location>
        <topology evidence="1">Multi-pass membrane protein</topology>
    </subcellularLocation>
</comment>
<dbReference type="SUPFAM" id="SSF103473">
    <property type="entry name" value="MFS general substrate transporter"/>
    <property type="match status" value="1"/>
</dbReference>
<dbReference type="EMBL" id="VOPW01000001">
    <property type="protein sequence ID" value="TXC65383.1"/>
    <property type="molecule type" value="Genomic_DNA"/>
</dbReference>
<keyword evidence="3 6" id="KW-0812">Transmembrane</keyword>
<proteinExistence type="predicted"/>
<dbReference type="InterPro" id="IPR036259">
    <property type="entry name" value="MFS_trans_sf"/>
</dbReference>
<dbReference type="InterPro" id="IPR011701">
    <property type="entry name" value="MFS"/>
</dbReference>
<keyword evidence="2" id="KW-1003">Cell membrane</keyword>
<evidence type="ECO:0000256" key="6">
    <source>
        <dbReference type="SAM" id="Phobius"/>
    </source>
</evidence>
<sequence length="398" mass="40523">MPSTTDPSARAARLVFLAGVCAALHVGKLPPAIATLREALGMTLVEAGFLLSLVQAAGMAAGIAFGVLADAMGLKRSMLVGLMLLALASALGAASQGVTMLLVLRAVEGFGFLMVVLPAPGLIRRLVDGPRLPRWLGVWGTYMPLGAALGLLAGPLWIAAFGWRSWWLALGMLSAAMALALWRGVAEPAAGTLAAPSGIVPRLQRTLGASGPWLVAVSFALYSSQWLAVIGFLPTIYVGAGIGAAATAVLTALAAAVNMVGNLGAGRLLQRGVAPPRLLATGFIVMALAAAAAFAGSEGAGLPPTLRYAAVLAFSMTGGMVPATLFAVAMRVAPGEDTVSTTVGWMQQWSAFGQFAGPPIAAWLAARAGGWHWTGWATGTASLLGVALSVLLARRLRG</sequence>
<reference evidence="8 9" key="1">
    <citation type="submission" date="2019-08" db="EMBL/GenBank/DDBJ databases">
        <authorList>
            <person name="Khan S.A."/>
            <person name="Jeon C.O."/>
            <person name="Jeong S.E."/>
        </authorList>
    </citation>
    <scope>NUCLEOTIDE SEQUENCE [LARGE SCALE GENOMIC DNA]</scope>
    <source>
        <strain evidence="9">IMCC1728</strain>
    </source>
</reference>
<feature type="transmembrane region" description="Helical" evidence="6">
    <location>
        <begin position="166"/>
        <end position="185"/>
    </location>
</feature>
<dbReference type="PANTHER" id="PTHR43124">
    <property type="entry name" value="PURINE EFFLUX PUMP PBUE"/>
    <property type="match status" value="1"/>
</dbReference>
<evidence type="ECO:0000313" key="9">
    <source>
        <dbReference type="Proteomes" id="UP000321832"/>
    </source>
</evidence>
<evidence type="ECO:0000256" key="1">
    <source>
        <dbReference type="ARBA" id="ARBA00004651"/>
    </source>
</evidence>
<feature type="transmembrane region" description="Helical" evidence="6">
    <location>
        <begin position="349"/>
        <end position="366"/>
    </location>
</feature>
<comment type="caution">
    <text evidence="8">The sequence shown here is derived from an EMBL/GenBank/DDBJ whole genome shotgun (WGS) entry which is preliminary data.</text>
</comment>
<keyword evidence="4 6" id="KW-1133">Transmembrane helix</keyword>
<feature type="transmembrane region" description="Helical" evidence="6">
    <location>
        <begin position="308"/>
        <end position="328"/>
    </location>
</feature>
<evidence type="ECO:0000313" key="8">
    <source>
        <dbReference type="EMBL" id="TXC65383.1"/>
    </source>
</evidence>
<gene>
    <name evidence="8" type="ORF">FSC37_02560</name>
</gene>
<feature type="transmembrane region" description="Helical" evidence="6">
    <location>
        <begin position="80"/>
        <end position="104"/>
    </location>
</feature>
<dbReference type="Proteomes" id="UP000321832">
    <property type="component" value="Unassembled WGS sequence"/>
</dbReference>